<evidence type="ECO:0000256" key="1">
    <source>
        <dbReference type="SAM" id="Phobius"/>
    </source>
</evidence>
<sequence>MVVVTVGAAAFVLLILFFLFLLVVELVVVVIVVVEVRHVRLGRGGRLIHHLLPVLDAVLVDGCRHRHIVAVRLQTRRRHLFSYDILILLVLALGVLPAAVHHRRIHVGRRKCVGLVEQRDHAQQDCPDVLGGVPTLAGKLPALRVVDGRVQNGDTQVSVLVHVGVPHLGEEAHGGRRVGVVWGKFHVGLEVSAFV</sequence>
<dbReference type="EMBL" id="GIFC01013699">
    <property type="protein sequence ID" value="MXU95782.1"/>
    <property type="molecule type" value="Transcribed_RNA"/>
</dbReference>
<protein>
    <submittedName>
        <fullName evidence="2">Uncharacterized protein</fullName>
    </submittedName>
</protein>
<keyword evidence="1" id="KW-1133">Transmembrane helix</keyword>
<accession>A0A6B0V1L3</accession>
<organism evidence="2">
    <name type="scientific">Ixodes ricinus</name>
    <name type="common">Common tick</name>
    <name type="synonym">Acarus ricinus</name>
    <dbReference type="NCBI Taxonomy" id="34613"/>
    <lineage>
        <taxon>Eukaryota</taxon>
        <taxon>Metazoa</taxon>
        <taxon>Ecdysozoa</taxon>
        <taxon>Arthropoda</taxon>
        <taxon>Chelicerata</taxon>
        <taxon>Arachnida</taxon>
        <taxon>Acari</taxon>
        <taxon>Parasitiformes</taxon>
        <taxon>Ixodida</taxon>
        <taxon>Ixodoidea</taxon>
        <taxon>Ixodidae</taxon>
        <taxon>Ixodinae</taxon>
        <taxon>Ixodes</taxon>
    </lineage>
</organism>
<keyword evidence="1" id="KW-0472">Membrane</keyword>
<proteinExistence type="predicted"/>
<reference evidence="2" key="1">
    <citation type="submission" date="2019-12" db="EMBL/GenBank/DDBJ databases">
        <title>An insight into the sialome of adult female Ixodes ricinus ticks feeding for 6 days.</title>
        <authorList>
            <person name="Perner J."/>
            <person name="Ribeiro J.M.C."/>
        </authorList>
    </citation>
    <scope>NUCLEOTIDE SEQUENCE</scope>
    <source>
        <strain evidence="2">Semi-engorged</strain>
        <tissue evidence="2">Salivary glands</tissue>
    </source>
</reference>
<keyword evidence="1" id="KW-0812">Transmembrane</keyword>
<feature type="transmembrane region" description="Helical" evidence="1">
    <location>
        <begin position="6"/>
        <end position="34"/>
    </location>
</feature>
<feature type="transmembrane region" description="Helical" evidence="1">
    <location>
        <begin position="80"/>
        <end position="100"/>
    </location>
</feature>
<dbReference type="AlphaFoldDB" id="A0A6B0V1L3"/>
<name>A0A6B0V1L3_IXORI</name>
<evidence type="ECO:0000313" key="2">
    <source>
        <dbReference type="EMBL" id="MXU95782.1"/>
    </source>
</evidence>